<dbReference type="InterPro" id="IPR032466">
    <property type="entry name" value="Metal_Hydrolase"/>
</dbReference>
<dbReference type="Proteomes" id="UP000886819">
    <property type="component" value="Unassembled WGS sequence"/>
</dbReference>
<dbReference type="CDD" id="cd01298">
    <property type="entry name" value="ATZ_TRZ_like"/>
    <property type="match status" value="1"/>
</dbReference>
<dbReference type="Pfam" id="PF01979">
    <property type="entry name" value="Amidohydro_1"/>
    <property type="match status" value="1"/>
</dbReference>
<sequence>MLFEHISVLTPEGIVPDRCVAIRGPRIASITAAAPEGSWPERYDGRGKLLLPGFVNAHSHTPMTLMRGYGENLALSRWLNKRIFPFEALLTPEDIYWATLLGIAEMVRYGITSTSDMYFRLDAVARAFAEAGAKVNLSNGTTCFDGTPYAQLASTAETHAAVRDWQGAQDGRIRVDVSLHGEYTSDEATARAVAEDAARLGCRVQVHMSETKQEHEACKGRHGGRTPARYLADCGLFEMPAIAAHCVWAQDEDFALLAEKGVTVATCPKSNLKLASGVLPLAAARKHGVRVALGTDSVASNNNLNMMEELRMFLLVQKGFSGDATLLTPAEAMACATRVGALAQGRDDCGWIVPGARADLCVLDVSAPAMQPVHDLLNNVAYSASGSDIVLTMCDGRVLYRDGQYPTMDIARVVYETEVSRKRITGAL</sequence>
<reference evidence="3" key="1">
    <citation type="submission" date="2020-10" db="EMBL/GenBank/DDBJ databases">
        <authorList>
            <person name="Gilroy R."/>
        </authorList>
    </citation>
    <scope>NUCLEOTIDE SEQUENCE</scope>
    <source>
        <strain evidence="3">ChiHile30-977</strain>
    </source>
</reference>
<accession>A0A9D0YWW2</accession>
<evidence type="ECO:0000259" key="2">
    <source>
        <dbReference type="Pfam" id="PF01979"/>
    </source>
</evidence>
<dbReference type="InterPro" id="IPR006680">
    <property type="entry name" value="Amidohydro-rel"/>
</dbReference>
<dbReference type="GO" id="GO:0016810">
    <property type="term" value="F:hydrolase activity, acting on carbon-nitrogen (but not peptide) bonds"/>
    <property type="evidence" value="ECO:0007669"/>
    <property type="project" value="InterPro"/>
</dbReference>
<dbReference type="InterPro" id="IPR050287">
    <property type="entry name" value="MTA/SAH_deaminase"/>
</dbReference>
<evidence type="ECO:0000256" key="1">
    <source>
        <dbReference type="ARBA" id="ARBA00022801"/>
    </source>
</evidence>
<dbReference type="EMBL" id="DVFI01000122">
    <property type="protein sequence ID" value="HIQ63716.1"/>
    <property type="molecule type" value="Genomic_DNA"/>
</dbReference>
<evidence type="ECO:0000313" key="3">
    <source>
        <dbReference type="EMBL" id="HIQ63716.1"/>
    </source>
</evidence>
<dbReference type="InterPro" id="IPR011059">
    <property type="entry name" value="Metal-dep_hydrolase_composite"/>
</dbReference>
<protein>
    <submittedName>
        <fullName evidence="3">Amidohydrolase</fullName>
    </submittedName>
</protein>
<dbReference type="Gene3D" id="3.20.20.140">
    <property type="entry name" value="Metal-dependent hydrolases"/>
    <property type="match status" value="1"/>
</dbReference>
<dbReference type="PANTHER" id="PTHR43794:SF11">
    <property type="entry name" value="AMIDOHYDROLASE-RELATED DOMAIN-CONTAINING PROTEIN"/>
    <property type="match status" value="1"/>
</dbReference>
<gene>
    <name evidence="3" type="ORF">IAA66_09080</name>
</gene>
<name>A0A9D0YWW2_9FIRM</name>
<dbReference type="SUPFAM" id="SSF51338">
    <property type="entry name" value="Composite domain of metallo-dependent hydrolases"/>
    <property type="match status" value="1"/>
</dbReference>
<dbReference type="AlphaFoldDB" id="A0A9D0YWW2"/>
<proteinExistence type="predicted"/>
<comment type="caution">
    <text evidence="3">The sequence shown here is derived from an EMBL/GenBank/DDBJ whole genome shotgun (WGS) entry which is preliminary data.</text>
</comment>
<dbReference type="Gene3D" id="2.30.40.10">
    <property type="entry name" value="Urease, subunit C, domain 1"/>
    <property type="match status" value="1"/>
</dbReference>
<dbReference type="SUPFAM" id="SSF51556">
    <property type="entry name" value="Metallo-dependent hydrolases"/>
    <property type="match status" value="1"/>
</dbReference>
<organism evidence="3 4">
    <name type="scientific">Candidatus Avichristensenella intestinipullorum</name>
    <dbReference type="NCBI Taxonomy" id="2840693"/>
    <lineage>
        <taxon>Bacteria</taxon>
        <taxon>Bacillati</taxon>
        <taxon>Bacillota</taxon>
        <taxon>Clostridia</taxon>
        <taxon>Candidatus Avichristensenella</taxon>
    </lineage>
</organism>
<keyword evidence="1" id="KW-0378">Hydrolase</keyword>
<feature type="domain" description="Amidohydrolase-related" evidence="2">
    <location>
        <begin position="50"/>
        <end position="398"/>
    </location>
</feature>
<dbReference type="PANTHER" id="PTHR43794">
    <property type="entry name" value="AMINOHYDROLASE SSNA-RELATED"/>
    <property type="match status" value="1"/>
</dbReference>
<evidence type="ECO:0000313" key="4">
    <source>
        <dbReference type="Proteomes" id="UP000886819"/>
    </source>
</evidence>
<reference evidence="3" key="2">
    <citation type="journal article" date="2021" name="PeerJ">
        <title>Extensive microbial diversity within the chicken gut microbiome revealed by metagenomics and culture.</title>
        <authorList>
            <person name="Gilroy R."/>
            <person name="Ravi A."/>
            <person name="Getino M."/>
            <person name="Pursley I."/>
            <person name="Horton D.L."/>
            <person name="Alikhan N.F."/>
            <person name="Baker D."/>
            <person name="Gharbi K."/>
            <person name="Hall N."/>
            <person name="Watson M."/>
            <person name="Adriaenssens E.M."/>
            <person name="Foster-Nyarko E."/>
            <person name="Jarju S."/>
            <person name="Secka A."/>
            <person name="Antonio M."/>
            <person name="Oren A."/>
            <person name="Chaudhuri R.R."/>
            <person name="La Ragione R."/>
            <person name="Hildebrand F."/>
            <person name="Pallen M.J."/>
        </authorList>
    </citation>
    <scope>NUCLEOTIDE SEQUENCE</scope>
    <source>
        <strain evidence="3">ChiHile30-977</strain>
    </source>
</reference>